<proteinExistence type="predicted"/>
<dbReference type="InterPro" id="IPR006311">
    <property type="entry name" value="TAT_signal"/>
</dbReference>
<dbReference type="PROSITE" id="PS51318">
    <property type="entry name" value="TAT"/>
    <property type="match status" value="1"/>
</dbReference>
<gene>
    <name evidence="1" type="ORF">ACFQEV_12255</name>
</gene>
<dbReference type="Proteomes" id="UP001596408">
    <property type="component" value="Unassembled WGS sequence"/>
</dbReference>
<evidence type="ECO:0000313" key="2">
    <source>
        <dbReference type="Proteomes" id="UP001596408"/>
    </source>
</evidence>
<keyword evidence="2" id="KW-1185">Reference proteome</keyword>
<dbReference type="EMBL" id="JBHSXH010000015">
    <property type="protein sequence ID" value="MFC6825759.1"/>
    <property type="molecule type" value="Genomic_DNA"/>
</dbReference>
<sequence length="274" mass="28738">MIDDNAGHGTAAGNAGGVTRRTVLRTVAVGGGAVASGGVVGATRRTAQSPMHTLMIAANGPAEYSVTVDGELEPDTEGGAFAADDDDEIRPVEREDVAEIRDEVTGPREESAGGTAYYGDRFRAQIPVALDIRPQGDYDVNVYVNERRVGGAEVTTAEPASGWDGPFSLMVTANGPTTYSCRFHEADPALDTDAGTFSADADDAVTRNSDGTLTAADETGARPEDAGGLHVLGDRYLFSGRVEAFEVNSAPDTDVFVYVDERDTTPARVRTNAF</sequence>
<name>A0ABD5TZ22_9EURY</name>
<accession>A0ABD5TZ22</accession>
<reference evidence="1 2" key="1">
    <citation type="journal article" date="2019" name="Int. J. Syst. Evol. Microbiol.">
        <title>The Global Catalogue of Microorganisms (GCM) 10K type strain sequencing project: providing services to taxonomists for standard genome sequencing and annotation.</title>
        <authorList>
            <consortium name="The Broad Institute Genomics Platform"/>
            <consortium name="The Broad Institute Genome Sequencing Center for Infectious Disease"/>
            <person name="Wu L."/>
            <person name="Ma J."/>
        </authorList>
    </citation>
    <scope>NUCLEOTIDE SEQUENCE [LARGE SCALE GENOMIC DNA]</scope>
    <source>
        <strain evidence="1 2">YIM 94188</strain>
    </source>
</reference>
<dbReference type="AlphaFoldDB" id="A0ABD5TZ22"/>
<protein>
    <submittedName>
        <fullName evidence="1">Uncharacterized protein</fullName>
    </submittedName>
</protein>
<evidence type="ECO:0000313" key="1">
    <source>
        <dbReference type="EMBL" id="MFC6825759.1"/>
    </source>
</evidence>
<comment type="caution">
    <text evidence="1">The sequence shown here is derived from an EMBL/GenBank/DDBJ whole genome shotgun (WGS) entry which is preliminary data.</text>
</comment>
<organism evidence="1 2">
    <name type="scientific">Halopelagius fulvigenes</name>
    <dbReference type="NCBI Taxonomy" id="1198324"/>
    <lineage>
        <taxon>Archaea</taxon>
        <taxon>Methanobacteriati</taxon>
        <taxon>Methanobacteriota</taxon>
        <taxon>Stenosarchaea group</taxon>
        <taxon>Halobacteria</taxon>
        <taxon>Halobacteriales</taxon>
        <taxon>Haloferacaceae</taxon>
    </lineage>
</organism>
<dbReference type="RefSeq" id="WP_379696315.1">
    <property type="nucleotide sequence ID" value="NZ_JBHSXH010000015.1"/>
</dbReference>